<keyword evidence="3" id="KW-1185">Reference proteome</keyword>
<sequence>MLERLSAALAVLVVPLALASCQPLDNQQGSVTLAPSQVATIAYSEQHADFVCGLDTRPLPPFIGQGDLGIADVGAGFRNWQTRLNLCGRLYSWDDEGLVAFNATPLTSLSGLVAISSATLHLHKRVRTIAGRPVRSMSDGLESTNCPEVRYPTEAWEGGYHAVTDRNALVDSQAIATHPVELYPAEGSVDASYDVTRLVKRLYLQHRPIQFAMVSTSDLIGQPNNDYCMMILGNLALEIHFRRLTAAGS</sequence>
<accession>A0A1Y6BAX3</accession>
<evidence type="ECO:0000313" key="2">
    <source>
        <dbReference type="EMBL" id="SMF02098.1"/>
    </source>
</evidence>
<dbReference type="PROSITE" id="PS51257">
    <property type="entry name" value="PROKAR_LIPOPROTEIN"/>
    <property type="match status" value="1"/>
</dbReference>
<reference evidence="2 3" key="1">
    <citation type="submission" date="2017-04" db="EMBL/GenBank/DDBJ databases">
        <authorList>
            <person name="Afonso C.L."/>
            <person name="Miller P.J."/>
            <person name="Scott M.A."/>
            <person name="Spackman E."/>
            <person name="Goraichik I."/>
            <person name="Dimitrov K.M."/>
            <person name="Suarez D.L."/>
            <person name="Swayne D.E."/>
        </authorList>
    </citation>
    <scope>NUCLEOTIDE SEQUENCE [LARGE SCALE GENOMIC DNA]</scope>
    <source>
        <strain evidence="2 3">USBA 355</strain>
    </source>
</reference>
<keyword evidence="1" id="KW-0732">Signal</keyword>
<dbReference type="AlphaFoldDB" id="A0A1Y6BAX3"/>
<proteinExistence type="predicted"/>
<feature type="signal peptide" evidence="1">
    <location>
        <begin position="1"/>
        <end position="19"/>
    </location>
</feature>
<dbReference type="EMBL" id="FWZX01000003">
    <property type="protein sequence ID" value="SMF02098.1"/>
    <property type="molecule type" value="Genomic_DNA"/>
</dbReference>
<dbReference type="Proteomes" id="UP000192917">
    <property type="component" value="Unassembled WGS sequence"/>
</dbReference>
<feature type="chain" id="PRO_5013209742" evidence="1">
    <location>
        <begin position="20"/>
        <end position="249"/>
    </location>
</feature>
<protein>
    <submittedName>
        <fullName evidence="2">Uncharacterized protein</fullName>
    </submittedName>
</protein>
<name>A0A1Y6BAX3_9PROT</name>
<gene>
    <name evidence="2" type="ORF">SAMN05428998_10325</name>
</gene>
<dbReference type="RefSeq" id="WP_085121482.1">
    <property type="nucleotide sequence ID" value="NZ_FWZX01000003.1"/>
</dbReference>
<evidence type="ECO:0000256" key="1">
    <source>
        <dbReference type="SAM" id="SignalP"/>
    </source>
</evidence>
<evidence type="ECO:0000313" key="3">
    <source>
        <dbReference type="Proteomes" id="UP000192917"/>
    </source>
</evidence>
<organism evidence="2 3">
    <name type="scientific">Tistlia consotensis USBA 355</name>
    <dbReference type="NCBI Taxonomy" id="560819"/>
    <lineage>
        <taxon>Bacteria</taxon>
        <taxon>Pseudomonadati</taxon>
        <taxon>Pseudomonadota</taxon>
        <taxon>Alphaproteobacteria</taxon>
        <taxon>Rhodospirillales</taxon>
        <taxon>Rhodovibrionaceae</taxon>
        <taxon>Tistlia</taxon>
    </lineage>
</organism>